<dbReference type="InterPro" id="IPR014748">
    <property type="entry name" value="Enoyl-CoA_hydra_C"/>
</dbReference>
<dbReference type="Proteomes" id="UP000198863">
    <property type="component" value="Unassembled WGS sequence"/>
</dbReference>
<gene>
    <name evidence="2" type="ORF">SAMN05660324_0369</name>
</gene>
<dbReference type="CDD" id="cd06558">
    <property type="entry name" value="crotonase-like"/>
    <property type="match status" value="1"/>
</dbReference>
<keyword evidence="2" id="KW-0413">Isomerase</keyword>
<dbReference type="SUPFAM" id="SSF52096">
    <property type="entry name" value="ClpP/crotonase"/>
    <property type="match status" value="1"/>
</dbReference>
<dbReference type="AlphaFoldDB" id="A0A1G7LS64"/>
<reference evidence="3" key="1">
    <citation type="submission" date="2016-10" db="EMBL/GenBank/DDBJ databases">
        <authorList>
            <person name="Varghese N."/>
            <person name="Submissions S."/>
        </authorList>
    </citation>
    <scope>NUCLEOTIDE SEQUENCE [LARGE SCALE GENOMIC DNA]</scope>
    <source>
        <strain evidence="3">DSM 44526</strain>
    </source>
</reference>
<organism evidence="2 3">
    <name type="scientific">Klenkia brasiliensis</name>
    <dbReference type="NCBI Taxonomy" id="333142"/>
    <lineage>
        <taxon>Bacteria</taxon>
        <taxon>Bacillati</taxon>
        <taxon>Actinomycetota</taxon>
        <taxon>Actinomycetes</taxon>
        <taxon>Geodermatophilales</taxon>
        <taxon>Geodermatophilaceae</taxon>
        <taxon>Klenkia</taxon>
    </lineage>
</organism>
<dbReference type="RefSeq" id="WP_091057317.1">
    <property type="nucleotide sequence ID" value="NZ_FNCF01000001.1"/>
</dbReference>
<evidence type="ECO:0000313" key="3">
    <source>
        <dbReference type="Proteomes" id="UP000198863"/>
    </source>
</evidence>
<dbReference type="GO" id="GO:0016853">
    <property type="term" value="F:isomerase activity"/>
    <property type="evidence" value="ECO:0007669"/>
    <property type="project" value="UniProtKB-KW"/>
</dbReference>
<proteinExistence type="inferred from homology"/>
<dbReference type="EMBL" id="FNCF01000001">
    <property type="protein sequence ID" value="SDF52241.1"/>
    <property type="molecule type" value="Genomic_DNA"/>
</dbReference>
<sequence>MDAAQRRISTDVDGDVWRVVLDRPDAGNAIDLALADALVDALEQRPARTRTVLLLGNGPRFCVGGDVAGMAAAPDRAAFIGALANRWHDAVRAVITCPVPVVAGVQGAVAGAGIGLVGACDLVVCARSTKIRPAYGAIGLSPDGGTSWALARTLGAPRALDLMLTNGTLSAADAHAAGLVARLADDDRLTDEATALAHLVAAGPVRAMVRTRGLVRRAATTTLDAQLDEEARLIVASAADAESAEGIAAFAGKRAADFGGTR</sequence>
<dbReference type="PANTHER" id="PTHR43459">
    <property type="entry name" value="ENOYL-COA HYDRATASE"/>
    <property type="match status" value="1"/>
</dbReference>
<evidence type="ECO:0000313" key="2">
    <source>
        <dbReference type="EMBL" id="SDF52241.1"/>
    </source>
</evidence>
<accession>A0A1G7LS64</accession>
<dbReference type="Pfam" id="PF00378">
    <property type="entry name" value="ECH_1"/>
    <property type="match status" value="1"/>
</dbReference>
<dbReference type="InterPro" id="IPR001753">
    <property type="entry name" value="Enoyl-CoA_hydra/iso"/>
</dbReference>
<keyword evidence="3" id="KW-1185">Reference proteome</keyword>
<name>A0A1G7LS64_9ACTN</name>
<evidence type="ECO:0000256" key="1">
    <source>
        <dbReference type="ARBA" id="ARBA00005254"/>
    </source>
</evidence>
<comment type="similarity">
    <text evidence="1">Belongs to the enoyl-CoA hydratase/isomerase family.</text>
</comment>
<dbReference type="Gene3D" id="1.10.12.10">
    <property type="entry name" value="Lyase 2-enoyl-coa Hydratase, Chain A, domain 2"/>
    <property type="match status" value="1"/>
</dbReference>
<dbReference type="OrthoDB" id="3473569at2"/>
<dbReference type="InterPro" id="IPR029045">
    <property type="entry name" value="ClpP/crotonase-like_dom_sf"/>
</dbReference>
<dbReference type="PANTHER" id="PTHR43459:SF1">
    <property type="entry name" value="EG:BACN32G11.4 PROTEIN"/>
    <property type="match status" value="1"/>
</dbReference>
<protein>
    <submittedName>
        <fullName evidence="2">2-(1,2-epoxy-1,2-dihydrophenyl)acetyl-CoA isomerase</fullName>
    </submittedName>
</protein>
<dbReference type="Gene3D" id="3.90.226.10">
    <property type="entry name" value="2-enoyl-CoA Hydratase, Chain A, domain 1"/>
    <property type="match status" value="1"/>
</dbReference>